<evidence type="ECO:0000259" key="12">
    <source>
        <dbReference type="Pfam" id="PF07730"/>
    </source>
</evidence>
<name>A0ABS2CPA3_9MICO</name>
<dbReference type="Proteomes" id="UP001430172">
    <property type="component" value="Unassembled WGS sequence"/>
</dbReference>
<keyword evidence="8" id="KW-0902">Two-component regulatory system</keyword>
<dbReference type="EMBL" id="JAFDVD010000016">
    <property type="protein sequence ID" value="MBM6401704.1"/>
    <property type="molecule type" value="Genomic_DNA"/>
</dbReference>
<evidence type="ECO:0000256" key="2">
    <source>
        <dbReference type="ARBA" id="ARBA00012438"/>
    </source>
</evidence>
<keyword evidence="5" id="KW-0547">Nucleotide-binding</keyword>
<feature type="transmembrane region" description="Helical" evidence="10">
    <location>
        <begin position="135"/>
        <end position="158"/>
    </location>
</feature>
<evidence type="ECO:0000313" key="14">
    <source>
        <dbReference type="Proteomes" id="UP001430172"/>
    </source>
</evidence>
<evidence type="ECO:0000256" key="5">
    <source>
        <dbReference type="ARBA" id="ARBA00022741"/>
    </source>
</evidence>
<dbReference type="Pfam" id="PF07730">
    <property type="entry name" value="HisKA_3"/>
    <property type="match status" value="1"/>
</dbReference>
<sequence length="471" mass="50618">MSDSPRRSWPARLAGWFGADDSWERPRPEVSRADVGWAVGLAVFGLVALELVRSVGVLRETGAPWWVQWVAVLTGGALLVGRRRWPVTVAALAAAHMVVVGVTMPLVMGQFTMQVLYFVALMSGVAWARDRRWMLVVVGVIVVVMFTWIALQFAVGNAAQDYVDDTTAGERYGPLPPIPAAVLLTLVINVVYFGGAVVIGQLQWRSARDRALLERQAATITSQTEELRTRAVTEERLRIARELHDVVAHHVSVIGIQAAAARRVMDRDPEGSRAALAGIEGSSREAVASMRGLLGTLREVERPGAVDDGGRTPQPGLAELPALVEACATPARHVSYDLVEARPGAAGRLGTPIAHSIHRTVQEALTNVEKHSTATRVSVVVRLDDVTGYAEVEVVDDGRPRAGSSGSGLGQLGIRERAASHRGTVELGPRPTGGYRVRARYPWRDAASDVPDSPGGLRLDVPAATTDEAVR</sequence>
<evidence type="ECO:0000259" key="11">
    <source>
        <dbReference type="Pfam" id="PF02518"/>
    </source>
</evidence>
<evidence type="ECO:0000256" key="9">
    <source>
        <dbReference type="SAM" id="MobiDB-lite"/>
    </source>
</evidence>
<keyword evidence="4" id="KW-0808">Transferase</keyword>
<feature type="transmembrane region" description="Helical" evidence="10">
    <location>
        <begin position="178"/>
        <end position="200"/>
    </location>
</feature>
<dbReference type="PANTHER" id="PTHR24421">
    <property type="entry name" value="NITRATE/NITRITE SENSOR PROTEIN NARX-RELATED"/>
    <property type="match status" value="1"/>
</dbReference>
<keyword evidence="10" id="KW-1133">Transmembrane helix</keyword>
<dbReference type="GO" id="GO:0016301">
    <property type="term" value="F:kinase activity"/>
    <property type="evidence" value="ECO:0007669"/>
    <property type="project" value="UniProtKB-KW"/>
</dbReference>
<feature type="domain" description="Histidine kinase/HSP90-like ATPase" evidence="11">
    <location>
        <begin position="356"/>
        <end position="442"/>
    </location>
</feature>
<keyword evidence="7" id="KW-0067">ATP-binding</keyword>
<protein>
    <recommendedName>
        <fullName evidence="2">histidine kinase</fullName>
        <ecNumber evidence="2">2.7.13.3</ecNumber>
    </recommendedName>
</protein>
<proteinExistence type="predicted"/>
<comment type="catalytic activity">
    <reaction evidence="1">
        <text>ATP + protein L-histidine = ADP + protein N-phospho-L-histidine.</text>
        <dbReference type="EC" id="2.7.13.3"/>
    </reaction>
</comment>
<dbReference type="EC" id="2.7.13.3" evidence="2"/>
<accession>A0ABS2CPA3</accession>
<feature type="transmembrane region" description="Helical" evidence="10">
    <location>
        <begin position="87"/>
        <end position="105"/>
    </location>
</feature>
<evidence type="ECO:0000256" key="4">
    <source>
        <dbReference type="ARBA" id="ARBA00022679"/>
    </source>
</evidence>
<keyword evidence="10" id="KW-0472">Membrane</keyword>
<feature type="region of interest" description="Disordered" evidence="9">
    <location>
        <begin position="446"/>
        <end position="471"/>
    </location>
</feature>
<evidence type="ECO:0000256" key="1">
    <source>
        <dbReference type="ARBA" id="ARBA00000085"/>
    </source>
</evidence>
<evidence type="ECO:0000256" key="3">
    <source>
        <dbReference type="ARBA" id="ARBA00022553"/>
    </source>
</evidence>
<dbReference type="PANTHER" id="PTHR24421:SF10">
    <property type="entry name" value="NITRATE_NITRITE SENSOR PROTEIN NARQ"/>
    <property type="match status" value="1"/>
</dbReference>
<dbReference type="SUPFAM" id="SSF55874">
    <property type="entry name" value="ATPase domain of HSP90 chaperone/DNA topoisomerase II/histidine kinase"/>
    <property type="match status" value="1"/>
</dbReference>
<evidence type="ECO:0000256" key="8">
    <source>
        <dbReference type="ARBA" id="ARBA00023012"/>
    </source>
</evidence>
<evidence type="ECO:0000256" key="7">
    <source>
        <dbReference type="ARBA" id="ARBA00022840"/>
    </source>
</evidence>
<gene>
    <name evidence="13" type="ORF">JQN70_15005</name>
</gene>
<organism evidence="13 14">
    <name type="scientific">Phycicoccus sonneratiae</name>
    <dbReference type="NCBI Taxonomy" id="2807628"/>
    <lineage>
        <taxon>Bacteria</taxon>
        <taxon>Bacillati</taxon>
        <taxon>Actinomycetota</taxon>
        <taxon>Actinomycetes</taxon>
        <taxon>Micrococcales</taxon>
        <taxon>Intrasporangiaceae</taxon>
        <taxon>Phycicoccus</taxon>
    </lineage>
</organism>
<dbReference type="Pfam" id="PF02518">
    <property type="entry name" value="HATPase_c"/>
    <property type="match status" value="1"/>
</dbReference>
<dbReference type="RefSeq" id="WP_204132162.1">
    <property type="nucleotide sequence ID" value="NZ_JAFDVD010000016.1"/>
</dbReference>
<dbReference type="InterPro" id="IPR011712">
    <property type="entry name" value="Sig_transdc_His_kin_sub3_dim/P"/>
</dbReference>
<feature type="transmembrane region" description="Helical" evidence="10">
    <location>
        <begin position="35"/>
        <end position="57"/>
    </location>
</feature>
<keyword evidence="10" id="KW-0812">Transmembrane</keyword>
<dbReference type="InterPro" id="IPR050482">
    <property type="entry name" value="Sensor_HK_TwoCompSys"/>
</dbReference>
<dbReference type="InterPro" id="IPR036890">
    <property type="entry name" value="HATPase_C_sf"/>
</dbReference>
<keyword evidence="3" id="KW-0597">Phosphoprotein</keyword>
<keyword evidence="14" id="KW-1185">Reference proteome</keyword>
<feature type="transmembrane region" description="Helical" evidence="10">
    <location>
        <begin position="111"/>
        <end position="128"/>
    </location>
</feature>
<evidence type="ECO:0000256" key="10">
    <source>
        <dbReference type="SAM" id="Phobius"/>
    </source>
</evidence>
<evidence type="ECO:0000313" key="13">
    <source>
        <dbReference type="EMBL" id="MBM6401704.1"/>
    </source>
</evidence>
<evidence type="ECO:0000256" key="6">
    <source>
        <dbReference type="ARBA" id="ARBA00022777"/>
    </source>
</evidence>
<feature type="transmembrane region" description="Helical" evidence="10">
    <location>
        <begin position="63"/>
        <end position="80"/>
    </location>
</feature>
<dbReference type="Gene3D" id="3.30.565.10">
    <property type="entry name" value="Histidine kinase-like ATPase, C-terminal domain"/>
    <property type="match status" value="1"/>
</dbReference>
<comment type="caution">
    <text evidence="13">The sequence shown here is derived from an EMBL/GenBank/DDBJ whole genome shotgun (WGS) entry which is preliminary data.</text>
</comment>
<dbReference type="CDD" id="cd16917">
    <property type="entry name" value="HATPase_UhpB-NarQ-NarX-like"/>
    <property type="match status" value="1"/>
</dbReference>
<feature type="domain" description="Signal transduction histidine kinase subgroup 3 dimerisation and phosphoacceptor" evidence="12">
    <location>
        <begin position="235"/>
        <end position="300"/>
    </location>
</feature>
<dbReference type="Gene3D" id="1.20.5.1930">
    <property type="match status" value="1"/>
</dbReference>
<reference evidence="13" key="1">
    <citation type="submission" date="2021-02" db="EMBL/GenBank/DDBJ databases">
        <title>Phycicoccus sp. MQZ13P-5T, whole genome shotgun sequence.</title>
        <authorList>
            <person name="Tuo L."/>
        </authorList>
    </citation>
    <scope>NUCLEOTIDE SEQUENCE</scope>
    <source>
        <strain evidence="13">MQZ13P-5</strain>
    </source>
</reference>
<keyword evidence="6 13" id="KW-0418">Kinase</keyword>
<dbReference type="InterPro" id="IPR003594">
    <property type="entry name" value="HATPase_dom"/>
</dbReference>